<dbReference type="EMBL" id="MU275892">
    <property type="protein sequence ID" value="KAI0048093.1"/>
    <property type="molecule type" value="Genomic_DNA"/>
</dbReference>
<comment type="caution">
    <text evidence="1">The sequence shown here is derived from an EMBL/GenBank/DDBJ whole genome shotgun (WGS) entry which is preliminary data.</text>
</comment>
<reference evidence="1" key="2">
    <citation type="journal article" date="2022" name="New Phytol.">
        <title>Evolutionary transition to the ectomycorrhizal habit in the genomes of a hyperdiverse lineage of mushroom-forming fungi.</title>
        <authorList>
            <person name="Looney B."/>
            <person name="Miyauchi S."/>
            <person name="Morin E."/>
            <person name="Drula E."/>
            <person name="Courty P.E."/>
            <person name="Kohler A."/>
            <person name="Kuo A."/>
            <person name="LaButti K."/>
            <person name="Pangilinan J."/>
            <person name="Lipzen A."/>
            <person name="Riley R."/>
            <person name="Andreopoulos W."/>
            <person name="He G."/>
            <person name="Johnson J."/>
            <person name="Nolan M."/>
            <person name="Tritt A."/>
            <person name="Barry K.W."/>
            <person name="Grigoriev I.V."/>
            <person name="Nagy L.G."/>
            <person name="Hibbett D."/>
            <person name="Henrissat B."/>
            <person name="Matheny P.B."/>
            <person name="Labbe J."/>
            <person name="Martin F.M."/>
        </authorList>
    </citation>
    <scope>NUCLEOTIDE SEQUENCE</scope>
    <source>
        <strain evidence="1">FP105234-sp</strain>
    </source>
</reference>
<accession>A0ACB8RW18</accession>
<dbReference type="Proteomes" id="UP000814033">
    <property type="component" value="Unassembled WGS sequence"/>
</dbReference>
<organism evidence="1 2">
    <name type="scientific">Auriscalpium vulgare</name>
    <dbReference type="NCBI Taxonomy" id="40419"/>
    <lineage>
        <taxon>Eukaryota</taxon>
        <taxon>Fungi</taxon>
        <taxon>Dikarya</taxon>
        <taxon>Basidiomycota</taxon>
        <taxon>Agaricomycotina</taxon>
        <taxon>Agaricomycetes</taxon>
        <taxon>Russulales</taxon>
        <taxon>Auriscalpiaceae</taxon>
        <taxon>Auriscalpium</taxon>
    </lineage>
</organism>
<gene>
    <name evidence="1" type="ORF">FA95DRAFT_1123896</name>
</gene>
<reference evidence="1" key="1">
    <citation type="submission" date="2021-02" db="EMBL/GenBank/DDBJ databases">
        <authorList>
            <consortium name="DOE Joint Genome Institute"/>
            <person name="Ahrendt S."/>
            <person name="Looney B.P."/>
            <person name="Miyauchi S."/>
            <person name="Morin E."/>
            <person name="Drula E."/>
            <person name="Courty P.E."/>
            <person name="Chicoki N."/>
            <person name="Fauchery L."/>
            <person name="Kohler A."/>
            <person name="Kuo A."/>
            <person name="Labutti K."/>
            <person name="Pangilinan J."/>
            <person name="Lipzen A."/>
            <person name="Riley R."/>
            <person name="Andreopoulos W."/>
            <person name="He G."/>
            <person name="Johnson J."/>
            <person name="Barry K.W."/>
            <person name="Grigoriev I.V."/>
            <person name="Nagy L."/>
            <person name="Hibbett D."/>
            <person name="Henrissat B."/>
            <person name="Matheny P.B."/>
            <person name="Labbe J."/>
            <person name="Martin F."/>
        </authorList>
    </citation>
    <scope>NUCLEOTIDE SEQUENCE</scope>
    <source>
        <strain evidence="1">FP105234-sp</strain>
    </source>
</reference>
<proteinExistence type="predicted"/>
<sequence>MNENAVVPRTYVFFPPVFALAEVLPFSFLGSTFGNEDAAHYLSTAIMRSLVGSTLQCNMSVVSSMCPAYAFAIFVAPNFLPHLRPYAVGWNGTTESLQFVLIDLMAPPRSSFRIFPQIRWIQYNAGTRWLTNLERNVVPPPTYFLRPDHQAGVRLNSARGRRLEDFVLLSPYSRPPAFADKTSTKFKIQFHGCELWECQINLTRGPTTLAQLLLSVARQVERFVQERFNGNWHVAAETFWPLDASHGVLTSDNIYIAGVVSVSPGCIMPVLGVAV</sequence>
<keyword evidence="2" id="KW-1185">Reference proteome</keyword>
<protein>
    <submittedName>
        <fullName evidence="1">Uncharacterized protein</fullName>
    </submittedName>
</protein>
<evidence type="ECO:0000313" key="2">
    <source>
        <dbReference type="Proteomes" id="UP000814033"/>
    </source>
</evidence>
<name>A0ACB8RW18_9AGAM</name>
<evidence type="ECO:0000313" key="1">
    <source>
        <dbReference type="EMBL" id="KAI0048093.1"/>
    </source>
</evidence>